<accession>A0A836LYN8</accession>
<dbReference type="Proteomes" id="UP000027309">
    <property type="component" value="Unassembled WGS sequence"/>
</dbReference>
<organism evidence="1 2">
    <name type="scientific">Acinetobacter baumannii 1499986</name>
    <dbReference type="NCBI Taxonomy" id="1310673"/>
    <lineage>
        <taxon>Bacteria</taxon>
        <taxon>Pseudomonadati</taxon>
        <taxon>Pseudomonadota</taxon>
        <taxon>Gammaproteobacteria</taxon>
        <taxon>Moraxellales</taxon>
        <taxon>Moraxellaceae</taxon>
        <taxon>Acinetobacter</taxon>
        <taxon>Acinetobacter calcoaceticus/baumannii complex</taxon>
    </lineage>
</organism>
<evidence type="ECO:0000313" key="1">
    <source>
        <dbReference type="EMBL" id="KCY00710.1"/>
    </source>
</evidence>
<proteinExistence type="predicted"/>
<name>A0A836LYN8_ACIBA</name>
<dbReference type="EMBL" id="JMOA01000038">
    <property type="protein sequence ID" value="KCY00710.1"/>
    <property type="molecule type" value="Genomic_DNA"/>
</dbReference>
<dbReference type="AlphaFoldDB" id="A0A836LYN8"/>
<reference evidence="1 2" key="1">
    <citation type="submission" date="2014-04" db="EMBL/GenBank/DDBJ databases">
        <title>Comparative genomics and transcriptomics to identify genetic mechanisms underlying the emergence of carbapenem resistant Acinetobacter baumannii (CRAb).</title>
        <authorList>
            <person name="Harris A.D."/>
            <person name="Johnson K.J."/>
            <person name="George J."/>
            <person name="Nadendla S."/>
            <person name="Daugherty S.C."/>
            <person name="Parankush S."/>
            <person name="Sadzewicz L."/>
            <person name="Tallon L."/>
            <person name="Sengamalay N."/>
            <person name="Hazen T.H."/>
            <person name="Rasko D.A."/>
        </authorList>
    </citation>
    <scope>NUCLEOTIDE SEQUENCE [LARGE SCALE GENOMIC DNA]</scope>
    <source>
        <strain evidence="1 2">1499986</strain>
    </source>
</reference>
<gene>
    <name evidence="1" type="ORF">J572_2747</name>
</gene>
<comment type="caution">
    <text evidence="1">The sequence shown here is derived from an EMBL/GenBank/DDBJ whole genome shotgun (WGS) entry which is preliminary data.</text>
</comment>
<protein>
    <submittedName>
        <fullName evidence="1">Uncharacterized protein</fullName>
    </submittedName>
</protein>
<sequence>MSADSEMVYNALKYSLFLYFFDNFVMKISVLKLINLLGLCGGEVRFYC</sequence>
<evidence type="ECO:0000313" key="2">
    <source>
        <dbReference type="Proteomes" id="UP000027309"/>
    </source>
</evidence>